<name>A0A4Y1QM35_PRUDU</name>
<dbReference type="SUPFAM" id="SSF51905">
    <property type="entry name" value="FAD/NAD(P)-binding domain"/>
    <property type="match status" value="1"/>
</dbReference>
<dbReference type="PANTHER" id="PTHR45968:SF23">
    <property type="entry name" value="GLUCOSE-METHANOL-CHOLINE OXIDOREDUCTASE N-TERMINAL DOMAIN-CONTAINING PROTEIN"/>
    <property type="match status" value="1"/>
</dbReference>
<keyword evidence="2" id="KW-0285">Flavoprotein</keyword>
<feature type="non-terminal residue" evidence="5">
    <location>
        <position position="94"/>
    </location>
</feature>
<protein>
    <recommendedName>
        <fullName evidence="4">Glucose-methanol-choline oxidoreductase N-terminal domain-containing protein</fullName>
    </recommendedName>
</protein>
<dbReference type="Pfam" id="PF00732">
    <property type="entry name" value="GMC_oxred_N"/>
    <property type="match status" value="1"/>
</dbReference>
<dbReference type="AlphaFoldDB" id="A0A4Y1QM35"/>
<dbReference type="EMBL" id="AP019297">
    <property type="protein sequence ID" value="BBG92893.1"/>
    <property type="molecule type" value="Genomic_DNA"/>
</dbReference>
<evidence type="ECO:0000256" key="3">
    <source>
        <dbReference type="ARBA" id="ARBA00022827"/>
    </source>
</evidence>
<proteinExistence type="predicted"/>
<dbReference type="Gene3D" id="3.50.50.60">
    <property type="entry name" value="FAD/NAD(P)-binding domain"/>
    <property type="match status" value="1"/>
</dbReference>
<dbReference type="InterPro" id="IPR000172">
    <property type="entry name" value="GMC_OxRdtase_N"/>
</dbReference>
<evidence type="ECO:0000313" key="5">
    <source>
        <dbReference type="EMBL" id="BBG92893.1"/>
    </source>
</evidence>
<dbReference type="PROSITE" id="PS00624">
    <property type="entry name" value="GMC_OXRED_2"/>
    <property type="match status" value="1"/>
</dbReference>
<dbReference type="InterPro" id="IPR036188">
    <property type="entry name" value="FAD/NAD-bd_sf"/>
</dbReference>
<sequence length="94" mass="10051">MTRSQGLTATGVIYKDSNGTPHQAFVRSKGEVIVSAGTIGTPQLLLLSGVGPESYLSSLNIPVVLSHPYVGQFLHDNPRNFINILPPNPIEPTI</sequence>
<evidence type="ECO:0000256" key="1">
    <source>
        <dbReference type="ARBA" id="ARBA00001974"/>
    </source>
</evidence>
<dbReference type="GO" id="GO:0016614">
    <property type="term" value="F:oxidoreductase activity, acting on CH-OH group of donors"/>
    <property type="evidence" value="ECO:0007669"/>
    <property type="project" value="InterPro"/>
</dbReference>
<evidence type="ECO:0000256" key="2">
    <source>
        <dbReference type="ARBA" id="ARBA00022630"/>
    </source>
</evidence>
<keyword evidence="3" id="KW-0274">FAD</keyword>
<reference evidence="5" key="1">
    <citation type="journal article" date="2019" name="Science">
        <title>Mutation of a bHLH transcription factor allowed almond domestication.</title>
        <authorList>
            <person name="Sanchez-Perez R."/>
            <person name="Pavan S."/>
            <person name="Mazzeo R."/>
            <person name="Moldovan C."/>
            <person name="Aiese Cigliano R."/>
            <person name="Del Cueto J."/>
            <person name="Ricciardi F."/>
            <person name="Lotti C."/>
            <person name="Ricciardi L."/>
            <person name="Dicenta F."/>
            <person name="Lopez-Marques R.L."/>
            <person name="Lindberg Moller B."/>
        </authorList>
    </citation>
    <scope>NUCLEOTIDE SEQUENCE</scope>
</reference>
<dbReference type="GO" id="GO:0050660">
    <property type="term" value="F:flavin adenine dinucleotide binding"/>
    <property type="evidence" value="ECO:0007669"/>
    <property type="project" value="InterPro"/>
</dbReference>
<accession>A0A4Y1QM35</accession>
<gene>
    <name evidence="5" type="ORF">Prudu_000754</name>
</gene>
<dbReference type="Gene3D" id="3.30.410.40">
    <property type="match status" value="1"/>
</dbReference>
<comment type="cofactor">
    <cofactor evidence="1">
        <name>FAD</name>
        <dbReference type="ChEBI" id="CHEBI:57692"/>
    </cofactor>
</comment>
<dbReference type="InterPro" id="IPR051871">
    <property type="entry name" value="GMC_Oxidoreductase-Related"/>
</dbReference>
<organism evidence="5">
    <name type="scientific">Prunus dulcis</name>
    <name type="common">Almond</name>
    <name type="synonym">Amygdalus dulcis</name>
    <dbReference type="NCBI Taxonomy" id="3755"/>
    <lineage>
        <taxon>Eukaryota</taxon>
        <taxon>Viridiplantae</taxon>
        <taxon>Streptophyta</taxon>
        <taxon>Embryophyta</taxon>
        <taxon>Tracheophyta</taxon>
        <taxon>Spermatophyta</taxon>
        <taxon>Magnoliopsida</taxon>
        <taxon>eudicotyledons</taxon>
        <taxon>Gunneridae</taxon>
        <taxon>Pentapetalae</taxon>
        <taxon>rosids</taxon>
        <taxon>fabids</taxon>
        <taxon>Rosales</taxon>
        <taxon>Rosaceae</taxon>
        <taxon>Amygdaloideae</taxon>
        <taxon>Amygdaleae</taxon>
        <taxon>Prunus</taxon>
    </lineage>
</organism>
<feature type="domain" description="Glucose-methanol-choline oxidoreductase N-terminal" evidence="4">
    <location>
        <begin position="37"/>
        <end position="51"/>
    </location>
</feature>
<evidence type="ECO:0000259" key="4">
    <source>
        <dbReference type="PROSITE" id="PS00624"/>
    </source>
</evidence>
<dbReference type="PANTHER" id="PTHR45968">
    <property type="entry name" value="OSJNBA0019K04.7 PROTEIN"/>
    <property type="match status" value="1"/>
</dbReference>